<feature type="disulfide bond" evidence="16">
    <location>
        <begin position="159"/>
        <end position="177"/>
    </location>
</feature>
<feature type="disulfide bond" evidence="16">
    <location>
        <begin position="93"/>
        <end position="108"/>
    </location>
</feature>
<feature type="domain" description="EGF-like" evidence="21">
    <location>
        <begin position="394"/>
        <end position="433"/>
    </location>
</feature>
<dbReference type="Gene3D" id="2.10.25.10">
    <property type="entry name" value="Laminin"/>
    <property type="match status" value="2"/>
</dbReference>
<feature type="compositionally biased region" description="Polar residues" evidence="18">
    <location>
        <begin position="1669"/>
        <end position="1686"/>
    </location>
</feature>
<keyword evidence="22" id="KW-0449">Lipoprotein</keyword>
<dbReference type="GO" id="GO:0005509">
    <property type="term" value="F:calcium ion binding"/>
    <property type="evidence" value="ECO:0007669"/>
    <property type="project" value="InterPro"/>
</dbReference>
<gene>
    <name evidence="22" type="ORF">HOLleu_36488</name>
</gene>
<reference evidence="22" key="1">
    <citation type="submission" date="2021-10" db="EMBL/GenBank/DDBJ databases">
        <title>Tropical sea cucumber genome reveals ecological adaptation and Cuvierian tubules defense mechanism.</title>
        <authorList>
            <person name="Chen T."/>
        </authorList>
    </citation>
    <scope>NUCLEOTIDE SEQUENCE</scope>
    <source>
        <strain evidence="22">Nanhai2018</strain>
        <tissue evidence="22">Muscle</tissue>
    </source>
</reference>
<dbReference type="FunFam" id="4.10.400.10:FF:000034">
    <property type="entry name" value="Low-density lipoprotein receptor-related protein 2"/>
    <property type="match status" value="1"/>
</dbReference>
<feature type="region of interest" description="Disordered" evidence="18">
    <location>
        <begin position="1657"/>
        <end position="1704"/>
    </location>
</feature>
<dbReference type="CDD" id="cd00054">
    <property type="entry name" value="EGF_CA"/>
    <property type="match status" value="1"/>
</dbReference>
<feature type="repeat" description="LDL-receptor class B" evidence="17">
    <location>
        <begin position="1135"/>
        <end position="1177"/>
    </location>
</feature>
<feature type="transmembrane region" description="Helical" evidence="19">
    <location>
        <begin position="1744"/>
        <end position="1768"/>
    </location>
</feature>
<keyword evidence="23" id="KW-1185">Reference proteome</keyword>
<feature type="disulfide bond" evidence="16">
    <location>
        <begin position="201"/>
        <end position="219"/>
    </location>
</feature>
<keyword evidence="5" id="KW-0254">Endocytosis</keyword>
<dbReference type="InterPro" id="IPR000033">
    <property type="entry name" value="LDLR_classB_rpt"/>
</dbReference>
<dbReference type="SMART" id="SM00192">
    <property type="entry name" value="LDLa"/>
    <property type="match status" value="8"/>
</dbReference>
<dbReference type="InterPro" id="IPR009030">
    <property type="entry name" value="Growth_fac_rcpt_cys_sf"/>
</dbReference>
<comment type="subcellular location">
    <subcellularLocation>
        <location evidence="1">Cell membrane</location>
        <topology evidence="1">Single-pass type I membrane protein</topology>
    </subcellularLocation>
</comment>
<evidence type="ECO:0000256" key="6">
    <source>
        <dbReference type="ARBA" id="ARBA00022692"/>
    </source>
</evidence>
<feature type="disulfide bond" evidence="16">
    <location>
        <begin position="251"/>
        <end position="266"/>
    </location>
</feature>
<dbReference type="SMART" id="SM00179">
    <property type="entry name" value="EGF_CA"/>
    <property type="match status" value="4"/>
</dbReference>
<keyword evidence="6 19" id="KW-0812">Transmembrane</keyword>
<dbReference type="PROSITE" id="PS01187">
    <property type="entry name" value="EGF_CA"/>
    <property type="match status" value="1"/>
</dbReference>
<feature type="repeat" description="LDL-receptor class B" evidence="17">
    <location>
        <begin position="1178"/>
        <end position="1220"/>
    </location>
</feature>
<dbReference type="GO" id="GO:0006898">
    <property type="term" value="P:receptor-mediated endocytosis"/>
    <property type="evidence" value="ECO:0007669"/>
    <property type="project" value="TreeGrafter"/>
</dbReference>
<evidence type="ECO:0000256" key="20">
    <source>
        <dbReference type="SAM" id="SignalP"/>
    </source>
</evidence>
<dbReference type="Pfam" id="PF00057">
    <property type="entry name" value="Ldl_recept_a"/>
    <property type="match status" value="8"/>
</dbReference>
<feature type="repeat" description="LDL-receptor class B" evidence="17">
    <location>
        <begin position="1092"/>
        <end position="1134"/>
    </location>
</feature>
<evidence type="ECO:0000256" key="13">
    <source>
        <dbReference type="ARBA" id="ARBA00023170"/>
    </source>
</evidence>
<dbReference type="Proteomes" id="UP001152320">
    <property type="component" value="Chromosome 19"/>
</dbReference>
<dbReference type="PROSITE" id="PS50068">
    <property type="entry name" value="LDLRA_2"/>
    <property type="match status" value="8"/>
</dbReference>
<evidence type="ECO:0000256" key="18">
    <source>
        <dbReference type="SAM" id="MobiDB-lite"/>
    </source>
</evidence>
<dbReference type="InterPro" id="IPR001881">
    <property type="entry name" value="EGF-like_Ca-bd_dom"/>
</dbReference>
<feature type="repeat" description="LDL-receptor class B" evidence="17">
    <location>
        <begin position="522"/>
        <end position="564"/>
    </location>
</feature>
<feature type="disulfide bond" evidence="16">
    <location>
        <begin position="194"/>
        <end position="206"/>
    </location>
</feature>
<evidence type="ECO:0000256" key="8">
    <source>
        <dbReference type="ARBA" id="ARBA00022737"/>
    </source>
</evidence>
<evidence type="ECO:0000256" key="1">
    <source>
        <dbReference type="ARBA" id="ARBA00004251"/>
    </source>
</evidence>
<feature type="disulfide bond" evidence="16">
    <location>
        <begin position="74"/>
        <end position="86"/>
    </location>
</feature>
<feature type="repeat" description="LDL-receptor class B" evidence="17">
    <location>
        <begin position="609"/>
        <end position="651"/>
    </location>
</feature>
<evidence type="ECO:0000313" key="22">
    <source>
        <dbReference type="EMBL" id="KAJ8023914.1"/>
    </source>
</evidence>
<dbReference type="SUPFAM" id="SSF57184">
    <property type="entry name" value="Growth factor receptor domain"/>
    <property type="match status" value="1"/>
</dbReference>
<keyword evidence="4 15" id="KW-0245">EGF-like domain</keyword>
<feature type="repeat" description="LDL-receptor class B" evidence="17">
    <location>
        <begin position="871"/>
        <end position="914"/>
    </location>
</feature>
<keyword evidence="7 20" id="KW-0732">Signal</keyword>
<evidence type="ECO:0000256" key="14">
    <source>
        <dbReference type="ARBA" id="ARBA00023180"/>
    </source>
</evidence>
<feature type="disulfide bond" evidence="16">
    <location>
        <begin position="232"/>
        <end position="244"/>
    </location>
</feature>
<feature type="repeat" description="LDL-receptor class B" evidence="17">
    <location>
        <begin position="1397"/>
        <end position="1439"/>
    </location>
</feature>
<dbReference type="Gene3D" id="2.120.10.30">
    <property type="entry name" value="TolB, C-terminal domain"/>
    <property type="match status" value="4"/>
</dbReference>
<keyword evidence="10 19" id="KW-1133">Transmembrane helix</keyword>
<keyword evidence="3" id="KW-1003">Cell membrane</keyword>
<feature type="disulfide bond" evidence="16">
    <location>
        <begin position="271"/>
        <end position="283"/>
    </location>
</feature>
<feature type="disulfide bond" evidence="16">
    <location>
        <begin position="122"/>
        <end position="140"/>
    </location>
</feature>
<evidence type="ECO:0000256" key="17">
    <source>
        <dbReference type="PROSITE-ProRule" id="PRU00461"/>
    </source>
</evidence>
<dbReference type="CDD" id="cd00112">
    <property type="entry name" value="LDLa"/>
    <property type="match status" value="8"/>
</dbReference>
<dbReference type="InterPro" id="IPR000742">
    <property type="entry name" value="EGF"/>
</dbReference>
<feature type="disulfide bond" evidence="16">
    <location>
        <begin position="213"/>
        <end position="228"/>
    </location>
</feature>
<evidence type="ECO:0000259" key="21">
    <source>
        <dbReference type="PROSITE" id="PS50026"/>
    </source>
</evidence>
<feature type="signal peptide" evidence="20">
    <location>
        <begin position="1"/>
        <end position="20"/>
    </location>
</feature>
<evidence type="ECO:0000256" key="12">
    <source>
        <dbReference type="ARBA" id="ARBA00023157"/>
    </source>
</evidence>
<feature type="disulfide bond" evidence="16">
    <location>
        <begin position="152"/>
        <end position="164"/>
    </location>
</feature>
<feature type="disulfide bond" evidence="16">
    <location>
        <begin position="317"/>
        <end position="335"/>
    </location>
</feature>
<dbReference type="PROSITE" id="PS01186">
    <property type="entry name" value="EGF_2"/>
    <property type="match status" value="1"/>
</dbReference>
<dbReference type="InterPro" id="IPR000152">
    <property type="entry name" value="EGF-type_Asp/Asn_hydroxyl_site"/>
</dbReference>
<dbReference type="InterPro" id="IPR002172">
    <property type="entry name" value="LDrepeatLR_classA_rpt"/>
</dbReference>
<dbReference type="SUPFAM" id="SSF63825">
    <property type="entry name" value="YWTD domain"/>
    <property type="match status" value="4"/>
</dbReference>
<protein>
    <submittedName>
        <fullName evidence="22">Low-density lipoprotein receptor-related protein 4</fullName>
    </submittedName>
</protein>
<feature type="repeat" description="LDL-receptor class B" evidence="17">
    <location>
        <begin position="828"/>
        <end position="870"/>
    </location>
</feature>
<feature type="disulfide bond" evidence="16">
    <location>
        <begin position="278"/>
        <end position="296"/>
    </location>
</feature>
<feature type="repeat" description="LDL-receptor class B" evidence="17">
    <location>
        <begin position="565"/>
        <end position="608"/>
    </location>
</feature>
<keyword evidence="12 15" id="KW-1015">Disulfide bond</keyword>
<feature type="repeat" description="LDL-receptor class B" evidence="17">
    <location>
        <begin position="1440"/>
        <end position="1482"/>
    </location>
</feature>
<dbReference type="InterPro" id="IPR051221">
    <property type="entry name" value="LDLR-related"/>
</dbReference>
<evidence type="ECO:0000256" key="2">
    <source>
        <dbReference type="ARBA" id="ARBA00009939"/>
    </source>
</evidence>
<sequence length="1886" mass="211066">MRTFYTWLIVFSAALVVCVGSTPSSDLCQCQPHQFSCGSEIPGECMCIPLKWKCDQDDDCGNNADELGCELPPCKDSEFTCENGKCLPEDWVCDGDNDCGDISDEIRCQAENCSSENDKFQCQNGNCIRAAWVCDGDNDCMDGSDEVCDGTCQPSEFTCSGGGCIDLEWRCDGDRDCLDGSDEIDCDDVDIAVCPPDQFLCGSGECIFRHYQCDLDEDCTDGSDELNCFDPCEPDEAQCDHGPCINKRWFCDGDYDCSDLSDEQDCGNVTCVGDQFQCTSGRCITLAWQCDGEEDCADGSDEVNCEPALCEADQYQCDNGDCIGAHKVCNRRIDCTDGSDELPVHPCNADDPNISSCSDSNGGCEQSCTNLGPGVRCSCLSGYQLAANGKNCIDLDECRVEGQCSQICTNVPGGFRCSCVTGYELRLDGVTCKALGPEPYLLFANRIDIRQLQPDHSAYFSILEDLDNAIALDYHIEHELIFWSDVTLDRIKRVFTNGTGIMDVISSGLDSPGGLAVDWIGNKLYWADSGTSKIEVSKLDGQDRAVVVWENLDKPRALSLHPSKGTMYWTDWGAQPKIESSAMDGSDRRVIADTNLFWPNGLVIDYATNKLFWVDAKHHMIESASLDGTDRKIVINQGLPHPFAITLFEDEIYWTDWHTKSINAANKFHGNEVTTIESELHYPMDIHSFHPIRQPPGLDKCAAGGHRCSHLCLPNKLSYTCVCPTGQRKLDEFTCQEDIDSFLVFTRENYIHRISFDTNDNLNVVLPLEKVKGAIGLDWFDEDGGFIYWSDAAFDTISRAKWDGSKQETLIKDNLKSADGLSVDWIGRKLYWTEAELNRIEVANLDGTMRLLLIWQNLDKPRDIIVDPMSGLMYWTDWGKNPKIERAGMDGSQRITIISDEVEWPNGLAIDYDLQRLYWTDGGTGVIEYSRLDGTRRRTLQRDLPHPFGLAVDDNYVYWTDWSSENIQRANKKTGHNRDVIVDGLESLMDIKVFNRDRPTRQSPCGSNNGGCSHLCLLSPSSRTGYTCACPTGVLLNDDRMTCHDGMDNFLIYSRRKQFHMLSLDVSYIAEVQIPISGLENAVALDVDLTDMRLFWSDILYRKICSANLDGTDVKVVIGLNLQVTDGIAIDQISRKLYWTDAEKDRIEVSELDGRNRRVLFYDAIHRPRAIFLYPEEGLMYWTDWGQEGRIERSWMNGQHREVIIEDLGWPNGLVIDKTERQLFWVDALTELQMMQTSDLDGHHIRPLIEGYSKHPYAMALFEDVVFWTDWHHEAIIQADKDDGGDIKVIVGNYTDFMDIKAVSRNTAFPNPCSDNNGGCSHLCLITPLGFTCACPTGIVLGPDQRTCSDVPSNFLLFSSRDYIRRISFDTEDQNDVILPITDFDNIIAVDFDSKGRKIYFSDVNRRAILKADYDGYNVETVIGDRLKVVDGVAVDWIAGNLFWTDAGRDRIEVSRLDGSSRKVIIETGLDDPRAIALAPTKGYLFWTDWGVVAKIERSYFDGTGRRTLISTNIKWANGLTIDYSEERLYWADAHTGKVETSNFNGEQRRIVVANLNSTFGITMFNDMLFWTDRITDSIESALKRNGNRRTPPIIIDTKNLMDIKMVSASRQRGENSCAVQNGGCTHLCLARPSGYTCACPDIPNSRRCSSIPGFPDLPPEITTHPPDSRTTQSTTPKKAQGMTTRHPNKLPPYHPDSKDHGDRIPSVIGDASEVSCTPEMEAEGICIRETVESGQALHPNAGILALLVACLLSIFTIFLLVLIVFIWKRQRRQRSCGYSESNVNYFSSDMRFNAITNEILPNSHPPGRPVAYCRKQDNAFLAANSRGKISNAELARMLPPSGGSEACAPDVYSTKYPPSEKCNSDHECDAAMEFLADKKFQPTRV</sequence>
<dbReference type="InterPro" id="IPR018097">
    <property type="entry name" value="EGF_Ca-bd_CS"/>
</dbReference>
<accession>A0A9Q1BG27</accession>
<dbReference type="FunFam" id="4.10.400.10:FF:000024">
    <property type="entry name" value="Low-density lipoprotein RecePtor related"/>
    <property type="match status" value="1"/>
</dbReference>
<dbReference type="SUPFAM" id="SSF57424">
    <property type="entry name" value="LDL receptor-like module"/>
    <property type="match status" value="8"/>
</dbReference>
<evidence type="ECO:0000256" key="3">
    <source>
        <dbReference type="ARBA" id="ARBA00022475"/>
    </source>
</evidence>
<evidence type="ECO:0000256" key="9">
    <source>
        <dbReference type="ARBA" id="ARBA00022837"/>
    </source>
</evidence>
<dbReference type="PANTHER" id="PTHR22722">
    <property type="entry name" value="LOW-DENSITY LIPOPROTEIN RECEPTOR-RELATED PROTEIN 2-RELATED"/>
    <property type="match status" value="1"/>
</dbReference>
<dbReference type="GO" id="GO:0016324">
    <property type="term" value="C:apical plasma membrane"/>
    <property type="evidence" value="ECO:0007669"/>
    <property type="project" value="TreeGrafter"/>
</dbReference>
<evidence type="ECO:0000256" key="5">
    <source>
        <dbReference type="ARBA" id="ARBA00022583"/>
    </source>
</evidence>
<feature type="disulfide bond" evidence="16">
    <location>
        <begin position="54"/>
        <end position="69"/>
    </location>
</feature>
<keyword evidence="11 19" id="KW-0472">Membrane</keyword>
<dbReference type="InterPro" id="IPR023415">
    <property type="entry name" value="LDLR_class-A_CS"/>
</dbReference>
<feature type="disulfide bond" evidence="16">
    <location>
        <begin position="310"/>
        <end position="322"/>
    </location>
</feature>
<feature type="disulfide bond" evidence="16">
    <location>
        <begin position="171"/>
        <end position="186"/>
    </location>
</feature>
<dbReference type="PROSITE" id="PS51120">
    <property type="entry name" value="LDLRB"/>
    <property type="match status" value="15"/>
</dbReference>
<feature type="repeat" description="LDL-receptor class B" evidence="17">
    <location>
        <begin position="1483"/>
        <end position="1526"/>
    </location>
</feature>
<dbReference type="PRINTS" id="PR00261">
    <property type="entry name" value="LDLRECEPTOR"/>
</dbReference>
<dbReference type="Gene3D" id="4.10.400.10">
    <property type="entry name" value="Low-density Lipoprotein Receptor"/>
    <property type="match status" value="8"/>
</dbReference>
<feature type="repeat" description="LDL-receptor class B" evidence="17">
    <location>
        <begin position="479"/>
        <end position="521"/>
    </location>
</feature>
<dbReference type="Pfam" id="PF14670">
    <property type="entry name" value="FXa_inhibition"/>
    <property type="match status" value="4"/>
</dbReference>
<dbReference type="FunFam" id="2.10.25.10:FF:000009">
    <property type="entry name" value="Low-density lipoprotein receptor isoform 1"/>
    <property type="match status" value="1"/>
</dbReference>
<feature type="disulfide bond" evidence="16">
    <location>
        <begin position="81"/>
        <end position="99"/>
    </location>
</feature>
<dbReference type="EMBL" id="JAIZAY010000019">
    <property type="protein sequence ID" value="KAJ8023914.1"/>
    <property type="molecule type" value="Genomic_DNA"/>
</dbReference>
<dbReference type="GO" id="GO:0043235">
    <property type="term" value="C:receptor complex"/>
    <property type="evidence" value="ECO:0007669"/>
    <property type="project" value="TreeGrafter"/>
</dbReference>
<proteinExistence type="inferred from homology"/>
<dbReference type="PANTHER" id="PTHR22722:SF15">
    <property type="entry name" value="LOW-DENSITY LIPOPROTEIN RECEPTOR-RELATED"/>
    <property type="match status" value="1"/>
</dbReference>
<evidence type="ECO:0000256" key="10">
    <source>
        <dbReference type="ARBA" id="ARBA00022989"/>
    </source>
</evidence>
<keyword evidence="14" id="KW-0325">Glycoprotein</keyword>
<dbReference type="PROSITE" id="PS00010">
    <property type="entry name" value="ASX_HYDROXYL"/>
    <property type="match status" value="1"/>
</dbReference>
<dbReference type="InterPro" id="IPR011042">
    <property type="entry name" value="6-blade_b-propeller_TolB-like"/>
</dbReference>
<dbReference type="PROSITE" id="PS50026">
    <property type="entry name" value="EGF_3"/>
    <property type="match status" value="1"/>
</dbReference>
<feature type="chain" id="PRO_5040181275" evidence="20">
    <location>
        <begin position="21"/>
        <end position="1886"/>
    </location>
</feature>
<evidence type="ECO:0000256" key="4">
    <source>
        <dbReference type="ARBA" id="ARBA00022536"/>
    </source>
</evidence>
<feature type="repeat" description="LDL-receptor class B" evidence="17">
    <location>
        <begin position="915"/>
        <end position="956"/>
    </location>
</feature>
<dbReference type="SMART" id="SM00181">
    <property type="entry name" value="EGF"/>
    <property type="match status" value="8"/>
</dbReference>
<keyword evidence="8" id="KW-0677">Repeat</keyword>
<dbReference type="InterPro" id="IPR036055">
    <property type="entry name" value="LDL_receptor-like_sf"/>
</dbReference>
<dbReference type="GO" id="GO:0042562">
    <property type="term" value="F:hormone binding"/>
    <property type="evidence" value="ECO:0007669"/>
    <property type="project" value="TreeGrafter"/>
</dbReference>
<evidence type="ECO:0000256" key="7">
    <source>
        <dbReference type="ARBA" id="ARBA00022729"/>
    </source>
</evidence>
<evidence type="ECO:0000256" key="19">
    <source>
        <dbReference type="SAM" id="Phobius"/>
    </source>
</evidence>
<feature type="disulfide bond" evidence="16">
    <location>
        <begin position="239"/>
        <end position="257"/>
    </location>
</feature>
<organism evidence="22 23">
    <name type="scientific">Holothuria leucospilota</name>
    <name type="common">Black long sea cucumber</name>
    <name type="synonym">Mertensiothuria leucospilota</name>
    <dbReference type="NCBI Taxonomy" id="206669"/>
    <lineage>
        <taxon>Eukaryota</taxon>
        <taxon>Metazoa</taxon>
        <taxon>Echinodermata</taxon>
        <taxon>Eleutherozoa</taxon>
        <taxon>Echinozoa</taxon>
        <taxon>Holothuroidea</taxon>
        <taxon>Aspidochirotacea</taxon>
        <taxon>Aspidochirotida</taxon>
        <taxon>Holothuriidae</taxon>
        <taxon>Holothuria</taxon>
    </lineage>
</organism>
<dbReference type="SMART" id="SM00135">
    <property type="entry name" value="LY"/>
    <property type="match status" value="20"/>
</dbReference>
<dbReference type="SUPFAM" id="SSF57196">
    <property type="entry name" value="EGF/Laminin"/>
    <property type="match status" value="3"/>
</dbReference>
<feature type="disulfide bond" evidence="16">
    <location>
        <begin position="290"/>
        <end position="305"/>
    </location>
</feature>
<comment type="caution">
    <text evidence="22">The sequence shown here is derived from an EMBL/GenBank/DDBJ whole genome shotgun (WGS) entry which is preliminary data.</text>
</comment>
<feature type="repeat" description="LDL-receptor class B" evidence="17">
    <location>
        <begin position="1527"/>
        <end position="1568"/>
    </location>
</feature>
<name>A0A9Q1BG27_HOLLE</name>
<keyword evidence="13 22" id="KW-0675">Receptor</keyword>
<keyword evidence="9" id="KW-0106">Calcium</keyword>
<evidence type="ECO:0000256" key="15">
    <source>
        <dbReference type="PROSITE-ProRule" id="PRU00076"/>
    </source>
</evidence>
<feature type="repeat" description="LDL-receptor class B" evidence="17">
    <location>
        <begin position="785"/>
        <end position="827"/>
    </location>
</feature>
<comment type="caution">
    <text evidence="15">Lacks conserved residue(s) required for the propagation of feature annotation.</text>
</comment>
<dbReference type="OrthoDB" id="664115at2759"/>
<evidence type="ECO:0000256" key="11">
    <source>
        <dbReference type="ARBA" id="ARBA00023136"/>
    </source>
</evidence>
<evidence type="ECO:0000256" key="16">
    <source>
        <dbReference type="PROSITE-ProRule" id="PRU00124"/>
    </source>
</evidence>
<dbReference type="PROSITE" id="PS01209">
    <property type="entry name" value="LDLRA_1"/>
    <property type="match status" value="3"/>
</dbReference>
<comment type="similarity">
    <text evidence="2">Belongs to the LDLR family.</text>
</comment>
<feature type="disulfide bond" evidence="15">
    <location>
        <begin position="398"/>
        <end position="408"/>
    </location>
</feature>
<evidence type="ECO:0000313" key="23">
    <source>
        <dbReference type="Proteomes" id="UP001152320"/>
    </source>
</evidence>
<dbReference type="FunFam" id="2.120.10.30:FF:000008">
    <property type="entry name" value="Low-density lipoprotein receptor-related protein 4"/>
    <property type="match status" value="4"/>
</dbReference>
<dbReference type="Pfam" id="PF00058">
    <property type="entry name" value="Ldl_recept_b"/>
    <property type="match status" value="12"/>
</dbReference>